<comment type="similarity">
    <text evidence="4">Belongs to the glycosyltransferase 2 family.</text>
</comment>
<keyword evidence="18" id="KW-1185">Reference proteome</keyword>
<sequence>MESLDLFLFGLAIFIFSGWCFNTFIHLLSIFYAKWKLHKQHSETETKDLPGISILKPLVGIDPNLFENLESFFTMKYPSFELLFCIQDEMDASRMIVQSLINKYPAVDAKMFLGGKNVGINPKVNNIAIGYEAAKYDLILISDSGIKMSEDTLVDMATHMTQKVGLVHQMPYACPRRGLHSSFEKVYFGSQHAKMYLSADILRINCATGMSCLMRKAVLDEAGGMKEFGQYLAEDFFMAQAFIDRGWRVKMCSRLAQQNSGTYSITHLQQRLCRWMKLRNAMVPATIFWEPISLCFTLGLMNAWAVSYMLDLSPMSYLLVHTLLWFLLDYTLIKVLENGAVPFSKIDFLVCWCLNEFSYPFLILQSHWDPKIHWRGRNFKLKWGGVVEELYTKQTV</sequence>
<comment type="pathway">
    <text evidence="2">Lipid metabolism; sphingolipid metabolism.</text>
</comment>
<evidence type="ECO:0000256" key="8">
    <source>
        <dbReference type="ARBA" id="ARBA00022679"/>
    </source>
</evidence>
<evidence type="ECO:0000256" key="5">
    <source>
        <dbReference type="ARBA" id="ARBA00012699"/>
    </source>
</evidence>
<accession>A0A9D4CT26</accession>
<evidence type="ECO:0000256" key="7">
    <source>
        <dbReference type="ARBA" id="ARBA00022676"/>
    </source>
</evidence>
<dbReference type="GO" id="GO:0000139">
    <property type="term" value="C:Golgi membrane"/>
    <property type="evidence" value="ECO:0007669"/>
    <property type="project" value="UniProtKB-SubCell"/>
</dbReference>
<evidence type="ECO:0000313" key="17">
    <source>
        <dbReference type="EMBL" id="KAH3730727.1"/>
    </source>
</evidence>
<dbReference type="CDD" id="cd02520">
    <property type="entry name" value="Glucosylceramide_synthase"/>
    <property type="match status" value="1"/>
</dbReference>
<feature type="transmembrane region" description="Helical" evidence="16">
    <location>
        <begin position="317"/>
        <end position="336"/>
    </location>
</feature>
<keyword evidence="7" id="KW-0328">Glycosyltransferase</keyword>
<dbReference type="Proteomes" id="UP000828390">
    <property type="component" value="Unassembled WGS sequence"/>
</dbReference>
<keyword evidence="8" id="KW-0808">Transferase</keyword>
<dbReference type="Gene3D" id="3.90.550.10">
    <property type="entry name" value="Spore Coat Polysaccharide Biosynthesis Protein SpsA, Chain A"/>
    <property type="match status" value="1"/>
</dbReference>
<dbReference type="Pfam" id="PF13506">
    <property type="entry name" value="Glyco_transf_21"/>
    <property type="match status" value="1"/>
</dbReference>
<keyword evidence="6" id="KW-0444">Lipid biosynthesis</keyword>
<gene>
    <name evidence="17" type="ORF">DPMN_056719</name>
</gene>
<evidence type="ECO:0000256" key="3">
    <source>
        <dbReference type="ARBA" id="ARBA00004991"/>
    </source>
</evidence>
<keyword evidence="10 16" id="KW-1133">Transmembrane helix</keyword>
<reference evidence="17" key="2">
    <citation type="submission" date="2020-11" db="EMBL/GenBank/DDBJ databases">
        <authorList>
            <person name="McCartney M.A."/>
            <person name="Auch B."/>
            <person name="Kono T."/>
            <person name="Mallez S."/>
            <person name="Becker A."/>
            <person name="Gohl D.M."/>
            <person name="Silverstein K.A.T."/>
            <person name="Koren S."/>
            <person name="Bechman K.B."/>
            <person name="Herman A."/>
            <person name="Abrahante J.E."/>
            <person name="Garbe J."/>
        </authorList>
    </citation>
    <scope>NUCLEOTIDE SEQUENCE</scope>
    <source>
        <strain evidence="17">Duluth1</strain>
        <tissue evidence="17">Whole animal</tissue>
    </source>
</reference>
<dbReference type="FunFam" id="3.90.550.10:FF:000041">
    <property type="entry name" value="UDP-glucose ceramide glucosyltransferase"/>
    <property type="match status" value="1"/>
</dbReference>
<name>A0A9D4CT26_DREPO</name>
<dbReference type="GO" id="GO:0006679">
    <property type="term" value="P:glucosylceramide biosynthetic process"/>
    <property type="evidence" value="ECO:0007669"/>
    <property type="project" value="TreeGrafter"/>
</dbReference>
<evidence type="ECO:0000256" key="9">
    <source>
        <dbReference type="ARBA" id="ARBA00022692"/>
    </source>
</evidence>
<organism evidence="17 18">
    <name type="scientific">Dreissena polymorpha</name>
    <name type="common">Zebra mussel</name>
    <name type="synonym">Mytilus polymorpha</name>
    <dbReference type="NCBI Taxonomy" id="45954"/>
    <lineage>
        <taxon>Eukaryota</taxon>
        <taxon>Metazoa</taxon>
        <taxon>Spiralia</taxon>
        <taxon>Lophotrochozoa</taxon>
        <taxon>Mollusca</taxon>
        <taxon>Bivalvia</taxon>
        <taxon>Autobranchia</taxon>
        <taxon>Heteroconchia</taxon>
        <taxon>Euheterodonta</taxon>
        <taxon>Imparidentia</taxon>
        <taxon>Neoheterodontei</taxon>
        <taxon>Myida</taxon>
        <taxon>Dreissenoidea</taxon>
        <taxon>Dreissenidae</taxon>
        <taxon>Dreissena</taxon>
    </lineage>
</organism>
<dbReference type="GO" id="GO:0008120">
    <property type="term" value="F:ceramide glucosyltransferase activity"/>
    <property type="evidence" value="ECO:0007669"/>
    <property type="project" value="UniProtKB-EC"/>
</dbReference>
<dbReference type="InterPro" id="IPR029044">
    <property type="entry name" value="Nucleotide-diphossugar_trans"/>
</dbReference>
<keyword evidence="12" id="KW-0443">Lipid metabolism</keyword>
<dbReference type="PANTHER" id="PTHR12726">
    <property type="entry name" value="CERAMIDE GLUCOSYLTRANSFERASE"/>
    <property type="match status" value="1"/>
</dbReference>
<comment type="catalytic activity">
    <reaction evidence="14">
        <text>UDP-alpha-D-xylose + an N-acylsphing-4-enine = a beta-D-xylosyl-(1&lt;-&gt;1')-N-acylsphing-4-enine + UDP + H(+)</text>
        <dbReference type="Rhea" id="RHEA:70243"/>
        <dbReference type="ChEBI" id="CHEBI:15378"/>
        <dbReference type="ChEBI" id="CHEBI:52639"/>
        <dbReference type="ChEBI" id="CHEBI:57632"/>
        <dbReference type="ChEBI" id="CHEBI:58223"/>
        <dbReference type="ChEBI" id="CHEBI:189068"/>
    </reaction>
    <physiologicalReaction direction="left-to-right" evidence="14">
        <dbReference type="Rhea" id="RHEA:70244"/>
    </physiologicalReaction>
</comment>
<comment type="subcellular location">
    <subcellularLocation>
        <location evidence="1">Golgi apparatus membrane</location>
        <topology evidence="1">Multi-pass membrane protein</topology>
    </subcellularLocation>
</comment>
<comment type="catalytic activity">
    <reaction evidence="15">
        <text>N-(9Z-octadecenoyl)-sphing-4-enine + UDP-alpha-D-xylose = beta-D-xylosyl-(1&lt;-&gt;1')-N-(9Z-octadecenoyl)-sphing-4-enine + UDP + H(+)</text>
        <dbReference type="Rhea" id="RHEA:70247"/>
        <dbReference type="ChEBI" id="CHEBI:15378"/>
        <dbReference type="ChEBI" id="CHEBI:57632"/>
        <dbReference type="ChEBI" id="CHEBI:58223"/>
        <dbReference type="ChEBI" id="CHEBI:77996"/>
        <dbReference type="ChEBI" id="CHEBI:189081"/>
    </reaction>
    <physiologicalReaction direction="left-to-right" evidence="15">
        <dbReference type="Rhea" id="RHEA:70248"/>
    </physiologicalReaction>
</comment>
<evidence type="ECO:0000256" key="12">
    <source>
        <dbReference type="ARBA" id="ARBA00023098"/>
    </source>
</evidence>
<evidence type="ECO:0000313" key="18">
    <source>
        <dbReference type="Proteomes" id="UP000828390"/>
    </source>
</evidence>
<dbReference type="AlphaFoldDB" id="A0A9D4CT26"/>
<dbReference type="EC" id="2.4.1.80" evidence="5"/>
<comment type="caution">
    <text evidence="17">The sequence shown here is derived from an EMBL/GenBank/DDBJ whole genome shotgun (WGS) entry which is preliminary data.</text>
</comment>
<keyword evidence="11" id="KW-0333">Golgi apparatus</keyword>
<evidence type="ECO:0000256" key="15">
    <source>
        <dbReference type="ARBA" id="ARBA00048104"/>
    </source>
</evidence>
<protein>
    <recommendedName>
        <fullName evidence="5">ceramide glucosyltransferase</fullName>
        <ecNumber evidence="5">2.4.1.80</ecNumber>
    </recommendedName>
</protein>
<evidence type="ECO:0000256" key="11">
    <source>
        <dbReference type="ARBA" id="ARBA00023034"/>
    </source>
</evidence>
<evidence type="ECO:0000256" key="1">
    <source>
        <dbReference type="ARBA" id="ARBA00004653"/>
    </source>
</evidence>
<dbReference type="PANTHER" id="PTHR12726:SF0">
    <property type="entry name" value="CERAMIDE GLUCOSYLTRANSFERASE"/>
    <property type="match status" value="1"/>
</dbReference>
<keyword evidence="9 16" id="KW-0812">Transmembrane</keyword>
<evidence type="ECO:0000256" key="4">
    <source>
        <dbReference type="ARBA" id="ARBA00006739"/>
    </source>
</evidence>
<evidence type="ECO:0000256" key="10">
    <source>
        <dbReference type="ARBA" id="ARBA00022989"/>
    </source>
</evidence>
<dbReference type="SUPFAM" id="SSF53448">
    <property type="entry name" value="Nucleotide-diphospho-sugar transferases"/>
    <property type="match status" value="1"/>
</dbReference>
<evidence type="ECO:0000256" key="14">
    <source>
        <dbReference type="ARBA" id="ARBA00047869"/>
    </source>
</evidence>
<proteinExistence type="inferred from homology"/>
<dbReference type="OrthoDB" id="1483400at2759"/>
<evidence type="ECO:0000256" key="2">
    <source>
        <dbReference type="ARBA" id="ARBA00004760"/>
    </source>
</evidence>
<evidence type="ECO:0000256" key="6">
    <source>
        <dbReference type="ARBA" id="ARBA00022516"/>
    </source>
</evidence>
<reference evidence="17" key="1">
    <citation type="journal article" date="2019" name="bioRxiv">
        <title>The Genome of the Zebra Mussel, Dreissena polymorpha: A Resource for Invasive Species Research.</title>
        <authorList>
            <person name="McCartney M.A."/>
            <person name="Auch B."/>
            <person name="Kono T."/>
            <person name="Mallez S."/>
            <person name="Zhang Y."/>
            <person name="Obille A."/>
            <person name="Becker A."/>
            <person name="Abrahante J.E."/>
            <person name="Garbe J."/>
            <person name="Badalamenti J.P."/>
            <person name="Herman A."/>
            <person name="Mangelson H."/>
            <person name="Liachko I."/>
            <person name="Sullivan S."/>
            <person name="Sone E.D."/>
            <person name="Koren S."/>
            <person name="Silverstein K.A.T."/>
            <person name="Beckman K.B."/>
            <person name="Gohl D.M."/>
        </authorList>
    </citation>
    <scope>NUCLEOTIDE SEQUENCE</scope>
    <source>
        <strain evidence="17">Duluth1</strain>
        <tissue evidence="17">Whole animal</tissue>
    </source>
</reference>
<evidence type="ECO:0000256" key="13">
    <source>
        <dbReference type="ARBA" id="ARBA00023136"/>
    </source>
</evidence>
<feature type="transmembrane region" description="Helical" evidence="16">
    <location>
        <begin position="6"/>
        <end position="33"/>
    </location>
</feature>
<dbReference type="EMBL" id="JAIWYP010000012">
    <property type="protein sequence ID" value="KAH3730727.1"/>
    <property type="molecule type" value="Genomic_DNA"/>
</dbReference>
<feature type="transmembrane region" description="Helical" evidence="16">
    <location>
        <begin position="281"/>
        <end position="305"/>
    </location>
</feature>
<evidence type="ECO:0000256" key="16">
    <source>
        <dbReference type="SAM" id="Phobius"/>
    </source>
</evidence>
<comment type="pathway">
    <text evidence="3">Sphingolipid metabolism.</text>
</comment>
<dbReference type="InterPro" id="IPR025993">
    <property type="entry name" value="Ceramide_glucosylTrfase"/>
</dbReference>
<keyword evidence="13 16" id="KW-0472">Membrane</keyword>